<dbReference type="RefSeq" id="WP_202979230.1">
    <property type="nucleotide sequence ID" value="NZ_CP095479.1"/>
</dbReference>
<reference evidence="2" key="2">
    <citation type="journal article" date="2020" name="Environ. Microbiol.">
        <title>The novel and transferable erm(51) gene confers Macrolides, Lincosamides, and Streptogramins B (MLSB) resistance to clonal Rhodococcus equi in the environment.</title>
        <authorList>
            <person name="Huber L."/>
            <person name="Giguere S."/>
            <person name="Slovis N.M."/>
            <person name="Alvarez-Narvaez S."/>
            <person name="Hart K.A."/>
            <person name="Greiter M."/>
            <person name="Morris E.R.A."/>
            <person name="Cohen N.D."/>
        </authorList>
    </citation>
    <scope>NUCLEOTIDE SEQUENCE</scope>
    <source>
        <strain evidence="2">Lh_116_1</strain>
        <strain evidence="3">Lh_16_1</strain>
    </source>
</reference>
<evidence type="ECO:0000313" key="4">
    <source>
        <dbReference type="Proteomes" id="UP000808906"/>
    </source>
</evidence>
<name>A0A9Q2PG55_RHOHA</name>
<dbReference type="EMBL" id="WVBC01000044">
    <property type="protein sequence ID" value="NKT81888.1"/>
    <property type="molecule type" value="Genomic_DNA"/>
</dbReference>
<reference evidence="1" key="1">
    <citation type="submission" date="2019-11" db="EMBL/GenBank/DDBJ databases">
        <title>Spread of Macrolides and rifampicin resistant Rhodococcus equi in clinical isolates in the USA.</title>
        <authorList>
            <person name="Alvarez-Narvaez S."/>
            <person name="Huber L."/>
            <person name="Cohen N.D."/>
            <person name="Slovis N."/>
            <person name="Greiter M."/>
            <person name="Giguere S."/>
            <person name="Hart K."/>
        </authorList>
    </citation>
    <scope>NUCLEOTIDE SEQUENCE</scope>
    <source>
        <strain evidence="1">Lh_17</strain>
    </source>
</reference>
<evidence type="ECO:0000313" key="3">
    <source>
        <dbReference type="EMBL" id="NKW44201.1"/>
    </source>
</evidence>
<dbReference type="Proteomes" id="UP000603463">
    <property type="component" value="Unassembled WGS sequence"/>
</dbReference>
<dbReference type="AlphaFoldDB" id="A0A9Q2PG55"/>
<dbReference type="Proteomes" id="UP000608063">
    <property type="component" value="Unassembled WGS sequence"/>
</dbReference>
<organism evidence="1 4">
    <name type="scientific">Rhodococcus hoagii</name>
    <name type="common">Corynebacterium equii</name>
    <dbReference type="NCBI Taxonomy" id="43767"/>
    <lineage>
        <taxon>Bacteria</taxon>
        <taxon>Bacillati</taxon>
        <taxon>Actinomycetota</taxon>
        <taxon>Actinomycetes</taxon>
        <taxon>Mycobacteriales</taxon>
        <taxon>Nocardiaceae</taxon>
        <taxon>Prescottella</taxon>
    </lineage>
</organism>
<dbReference type="EMBL" id="WVDC01000017">
    <property type="protein sequence ID" value="NKW44201.1"/>
    <property type="molecule type" value="Genomic_DNA"/>
</dbReference>
<gene>
    <name evidence="1" type="ORF">GS441_26620</name>
    <name evidence="2" type="ORF">GS882_28100</name>
    <name evidence="3" type="ORF">GS947_22210</name>
</gene>
<accession>A0A9Q2PG55</accession>
<proteinExistence type="predicted"/>
<evidence type="ECO:0000313" key="2">
    <source>
        <dbReference type="EMBL" id="NKT81888.1"/>
    </source>
</evidence>
<evidence type="ECO:0000313" key="1">
    <source>
        <dbReference type="EMBL" id="MBM4568852.1"/>
    </source>
</evidence>
<dbReference type="EMBL" id="WUXR01000025">
    <property type="protein sequence ID" value="MBM4568852.1"/>
    <property type="molecule type" value="Genomic_DNA"/>
</dbReference>
<protein>
    <submittedName>
        <fullName evidence="1">Uncharacterized protein</fullName>
    </submittedName>
</protein>
<comment type="caution">
    <text evidence="1">The sequence shown here is derived from an EMBL/GenBank/DDBJ whole genome shotgun (WGS) entry which is preliminary data.</text>
</comment>
<dbReference type="Proteomes" id="UP000808906">
    <property type="component" value="Unassembled WGS sequence"/>
</dbReference>
<sequence length="144" mass="15131">MTTVATISALVVHADGRLDVANLPVDDFWTSRHVCHGRAAALDAIGTMHATYYAVGGSRPGIACMAVDGTTQNGDHQPRNETATRILGHYGLPADATRTVRGRAVILAGFDCNPRPIPRATAHDLAALIGDKIATVPDRTPIAV</sequence>